<evidence type="ECO:0000256" key="2">
    <source>
        <dbReference type="ARBA" id="ARBA00023015"/>
    </source>
</evidence>
<name>A3K8Z9_SAGS3</name>
<dbReference type="SUPFAM" id="SSF88946">
    <property type="entry name" value="Sigma2 domain of RNA polymerase sigma factors"/>
    <property type="match status" value="1"/>
</dbReference>
<dbReference type="InterPro" id="IPR036388">
    <property type="entry name" value="WH-like_DNA-bd_sf"/>
</dbReference>
<dbReference type="Proteomes" id="UP000005713">
    <property type="component" value="Unassembled WGS sequence"/>
</dbReference>
<evidence type="ECO:0000256" key="5">
    <source>
        <dbReference type="ARBA" id="ARBA00023163"/>
    </source>
</evidence>
<gene>
    <name evidence="8" type="ORF">SSE37_18130</name>
</gene>
<proteinExistence type="inferred from homology"/>
<dbReference type="AlphaFoldDB" id="A3K8Z9"/>
<evidence type="ECO:0000313" key="9">
    <source>
        <dbReference type="Proteomes" id="UP000005713"/>
    </source>
</evidence>
<dbReference type="NCBIfam" id="TIGR02937">
    <property type="entry name" value="sigma70-ECF"/>
    <property type="match status" value="1"/>
</dbReference>
<dbReference type="EMBL" id="AAYA01000016">
    <property type="protein sequence ID" value="EBA06382.1"/>
    <property type="molecule type" value="Genomic_DNA"/>
</dbReference>
<dbReference type="GO" id="GO:0003677">
    <property type="term" value="F:DNA binding"/>
    <property type="evidence" value="ECO:0007669"/>
    <property type="project" value="UniProtKB-KW"/>
</dbReference>
<reference evidence="8 9" key="1">
    <citation type="submission" date="2006-06" db="EMBL/GenBank/DDBJ databases">
        <authorList>
            <person name="Moran M.A."/>
            <person name="Ferriera S."/>
            <person name="Johnson J."/>
            <person name="Kravitz S."/>
            <person name="Beeson K."/>
            <person name="Sutton G."/>
            <person name="Rogers Y.-H."/>
            <person name="Friedman R."/>
            <person name="Frazier M."/>
            <person name="Venter J.C."/>
        </authorList>
    </citation>
    <scope>NUCLEOTIDE SEQUENCE [LARGE SCALE GENOMIC DNA]</scope>
    <source>
        <strain evidence="8 9">E-37</strain>
    </source>
</reference>
<keyword evidence="2" id="KW-0805">Transcription regulation</keyword>
<dbReference type="InterPro" id="IPR013249">
    <property type="entry name" value="RNA_pol_sigma70_r4_t2"/>
</dbReference>
<dbReference type="InterPro" id="IPR014284">
    <property type="entry name" value="RNA_pol_sigma-70_dom"/>
</dbReference>
<dbReference type="InterPro" id="IPR013324">
    <property type="entry name" value="RNA_pol_sigma_r3/r4-like"/>
</dbReference>
<dbReference type="Pfam" id="PF04542">
    <property type="entry name" value="Sigma70_r2"/>
    <property type="match status" value="1"/>
</dbReference>
<dbReference type="InterPro" id="IPR039425">
    <property type="entry name" value="RNA_pol_sigma-70-like"/>
</dbReference>
<keyword evidence="9" id="KW-1185">Reference proteome</keyword>
<keyword evidence="4" id="KW-0238">DNA-binding</keyword>
<keyword evidence="3" id="KW-0731">Sigma factor</keyword>
<accession>A3K8Z9</accession>
<dbReference type="eggNOG" id="COG1595">
    <property type="taxonomic scope" value="Bacteria"/>
</dbReference>
<keyword evidence="5" id="KW-0804">Transcription</keyword>
<evidence type="ECO:0000313" key="8">
    <source>
        <dbReference type="EMBL" id="EBA06382.1"/>
    </source>
</evidence>
<comment type="caution">
    <text evidence="8">The sequence shown here is derived from an EMBL/GenBank/DDBJ whole genome shotgun (WGS) entry which is preliminary data.</text>
</comment>
<comment type="similarity">
    <text evidence="1">Belongs to the sigma-70 factor family. ECF subfamily.</text>
</comment>
<dbReference type="GO" id="GO:0006352">
    <property type="term" value="P:DNA-templated transcription initiation"/>
    <property type="evidence" value="ECO:0007669"/>
    <property type="project" value="InterPro"/>
</dbReference>
<dbReference type="PANTHER" id="PTHR43133">
    <property type="entry name" value="RNA POLYMERASE ECF-TYPE SIGMA FACTO"/>
    <property type="match status" value="1"/>
</dbReference>
<protein>
    <submittedName>
        <fullName evidence="8">Sigma-24 (FecI-like) protein</fullName>
    </submittedName>
</protein>
<dbReference type="Gene3D" id="1.10.10.10">
    <property type="entry name" value="Winged helix-like DNA-binding domain superfamily/Winged helix DNA-binding domain"/>
    <property type="match status" value="1"/>
</dbReference>
<feature type="domain" description="RNA polymerase sigma-70 region 2" evidence="6">
    <location>
        <begin position="35"/>
        <end position="101"/>
    </location>
</feature>
<evidence type="ECO:0000259" key="6">
    <source>
        <dbReference type="Pfam" id="PF04542"/>
    </source>
</evidence>
<evidence type="ECO:0000259" key="7">
    <source>
        <dbReference type="Pfam" id="PF08281"/>
    </source>
</evidence>
<dbReference type="InterPro" id="IPR013325">
    <property type="entry name" value="RNA_pol_sigma_r2"/>
</dbReference>
<dbReference type="PANTHER" id="PTHR43133:SF8">
    <property type="entry name" value="RNA POLYMERASE SIGMA FACTOR HI_1459-RELATED"/>
    <property type="match status" value="1"/>
</dbReference>
<evidence type="ECO:0000256" key="4">
    <source>
        <dbReference type="ARBA" id="ARBA00023125"/>
    </source>
</evidence>
<organism evidence="8 9">
    <name type="scientific">Sagittula stellata (strain ATCC 700073 / DSM 11524 / E-37)</name>
    <dbReference type="NCBI Taxonomy" id="388399"/>
    <lineage>
        <taxon>Bacteria</taxon>
        <taxon>Pseudomonadati</taxon>
        <taxon>Pseudomonadota</taxon>
        <taxon>Alphaproteobacteria</taxon>
        <taxon>Rhodobacterales</taxon>
        <taxon>Roseobacteraceae</taxon>
        <taxon>Sagittula</taxon>
    </lineage>
</organism>
<dbReference type="GO" id="GO:0016987">
    <property type="term" value="F:sigma factor activity"/>
    <property type="evidence" value="ECO:0007669"/>
    <property type="project" value="UniProtKB-KW"/>
</dbReference>
<sequence>MARGARLSHKMRMDVSDEALARAAADGDREAFALLVGRVYDRVYAYAIRLTGNRADAEDLAQDLCAALPAKLQSFRGEARLKTWLYRIAVNAARDRFRRRATYMKAAEGWGDWEQARQAEIAEQAERRDWLTRAMGALSVDLRETLALVLDGISQAETAEILGIPEGTVAWRVSDAKKRLRALKEAEAREVTK</sequence>
<feature type="domain" description="RNA polymerase sigma factor 70 region 4 type 2" evidence="7">
    <location>
        <begin position="129"/>
        <end position="180"/>
    </location>
</feature>
<dbReference type="InterPro" id="IPR007627">
    <property type="entry name" value="RNA_pol_sigma70_r2"/>
</dbReference>
<dbReference type="Gene3D" id="1.10.1740.10">
    <property type="match status" value="1"/>
</dbReference>
<evidence type="ECO:0000256" key="1">
    <source>
        <dbReference type="ARBA" id="ARBA00010641"/>
    </source>
</evidence>
<evidence type="ECO:0000256" key="3">
    <source>
        <dbReference type="ARBA" id="ARBA00023082"/>
    </source>
</evidence>
<dbReference type="SUPFAM" id="SSF88659">
    <property type="entry name" value="Sigma3 and sigma4 domains of RNA polymerase sigma factors"/>
    <property type="match status" value="1"/>
</dbReference>
<dbReference type="Pfam" id="PF08281">
    <property type="entry name" value="Sigma70_r4_2"/>
    <property type="match status" value="1"/>
</dbReference>